<comment type="caution">
    <text evidence="2">The sequence shown here is derived from an EMBL/GenBank/DDBJ whole genome shotgun (WGS) entry which is preliminary data.</text>
</comment>
<keyword evidence="1" id="KW-0812">Transmembrane</keyword>
<protein>
    <submittedName>
        <fullName evidence="2">Uncharacterized protein</fullName>
    </submittedName>
</protein>
<evidence type="ECO:0000313" key="2">
    <source>
        <dbReference type="EMBL" id="MFD0749399.1"/>
    </source>
</evidence>
<evidence type="ECO:0000256" key="1">
    <source>
        <dbReference type="SAM" id="Phobius"/>
    </source>
</evidence>
<keyword evidence="1" id="KW-1133">Transmembrane helix</keyword>
<reference evidence="3" key="1">
    <citation type="journal article" date="2019" name="Int. J. Syst. Evol. Microbiol.">
        <title>The Global Catalogue of Microorganisms (GCM) 10K type strain sequencing project: providing services to taxonomists for standard genome sequencing and annotation.</title>
        <authorList>
            <consortium name="The Broad Institute Genomics Platform"/>
            <consortium name="The Broad Institute Genome Sequencing Center for Infectious Disease"/>
            <person name="Wu L."/>
            <person name="Ma J."/>
        </authorList>
    </citation>
    <scope>NUCLEOTIDE SEQUENCE [LARGE SCALE GENOMIC DNA]</scope>
    <source>
        <strain evidence="3">CCUG 63418</strain>
    </source>
</reference>
<gene>
    <name evidence="2" type="ORF">ACFQZS_04550</name>
</gene>
<feature type="transmembrane region" description="Helical" evidence="1">
    <location>
        <begin position="12"/>
        <end position="33"/>
    </location>
</feature>
<evidence type="ECO:0000313" key="3">
    <source>
        <dbReference type="Proteomes" id="UP001596958"/>
    </source>
</evidence>
<dbReference type="EMBL" id="JBHTHU010000002">
    <property type="protein sequence ID" value="MFD0749399.1"/>
    <property type="molecule type" value="Genomic_DNA"/>
</dbReference>
<feature type="transmembrane region" description="Helical" evidence="1">
    <location>
        <begin position="119"/>
        <end position="138"/>
    </location>
</feature>
<dbReference type="RefSeq" id="WP_377097727.1">
    <property type="nucleotide sequence ID" value="NZ_JBHTHU010000002.1"/>
</dbReference>
<keyword evidence="1" id="KW-0472">Membrane</keyword>
<name>A0ABW2YSJ8_9SPHI</name>
<feature type="transmembrane region" description="Helical" evidence="1">
    <location>
        <begin position="53"/>
        <end position="74"/>
    </location>
</feature>
<feature type="transmembrane region" description="Helical" evidence="1">
    <location>
        <begin position="94"/>
        <end position="113"/>
    </location>
</feature>
<accession>A0ABW2YSJ8</accession>
<organism evidence="2 3">
    <name type="scientific">Mucilaginibacter calamicampi</name>
    <dbReference type="NCBI Taxonomy" id="1302352"/>
    <lineage>
        <taxon>Bacteria</taxon>
        <taxon>Pseudomonadati</taxon>
        <taxon>Bacteroidota</taxon>
        <taxon>Sphingobacteriia</taxon>
        <taxon>Sphingobacteriales</taxon>
        <taxon>Sphingobacteriaceae</taxon>
        <taxon>Mucilaginibacter</taxon>
    </lineage>
</organism>
<proteinExistence type="predicted"/>
<keyword evidence="3" id="KW-1185">Reference proteome</keyword>
<sequence length="164" mass="18334">MNSIQAKTPATIIRTINIIHLALIAGQALFALVAFTNSQQTTVKFDEHDQFTFIIPGFAIASFLISNFLFKTLIAKAVNLPDLLSKLTGYQTALIVRMAALEAISLFAIVTYILTSNFLFLLISVILMVYGVIIRPTVDKIADDLQLSYDEKMQLQHYILNCYL</sequence>
<dbReference type="Proteomes" id="UP001596958">
    <property type="component" value="Unassembled WGS sequence"/>
</dbReference>